<accession>A0ABP3LY54</accession>
<evidence type="ECO:0000313" key="3">
    <source>
        <dbReference type="Proteomes" id="UP001500729"/>
    </source>
</evidence>
<evidence type="ECO:0000256" key="1">
    <source>
        <dbReference type="SAM" id="MobiDB-lite"/>
    </source>
</evidence>
<organism evidence="2 3">
    <name type="scientific">Saccharopolyspora erythraea</name>
    <name type="common">Streptomyces erythraeus</name>
    <dbReference type="NCBI Taxonomy" id="1836"/>
    <lineage>
        <taxon>Bacteria</taxon>
        <taxon>Bacillati</taxon>
        <taxon>Actinomycetota</taxon>
        <taxon>Actinomycetes</taxon>
        <taxon>Pseudonocardiales</taxon>
        <taxon>Pseudonocardiaceae</taxon>
        <taxon>Saccharopolyspora</taxon>
    </lineage>
</organism>
<comment type="caution">
    <text evidence="2">The sequence shown here is derived from an EMBL/GenBank/DDBJ whole genome shotgun (WGS) entry which is preliminary data.</text>
</comment>
<feature type="region of interest" description="Disordered" evidence="1">
    <location>
        <begin position="201"/>
        <end position="233"/>
    </location>
</feature>
<dbReference type="EMBL" id="BAAAGS010000001">
    <property type="protein sequence ID" value="GAA0507245.1"/>
    <property type="molecule type" value="Genomic_DNA"/>
</dbReference>
<proteinExistence type="predicted"/>
<feature type="compositionally biased region" description="Low complexity" evidence="1">
    <location>
        <begin position="208"/>
        <end position="233"/>
    </location>
</feature>
<name>A0ABP3LY54_SACER</name>
<gene>
    <name evidence="2" type="ORF">GCM10009533_02500</name>
</gene>
<sequence length="233" mass="25141">MDKCVLFKDTPLMRLVCHKPLSFWLFKGLAGGRSGLAWTQPRKIFRTGGAGSGVFRGPSIPCECVCQGEFFMALPRNYRFPVEFADAFPAGVLALSEVQAAPERQSQQDRQRGRVPRQRVDEETRLPVWQVTVSDPAPARAREAAVTVEILSADEPVLPEPVAGMAMAVREVEFVGLTAEPRLGGQGEFRFITFVYRAEGVRGRRSDSGSGSKSSGRSGSSGSQASGSSSGGE</sequence>
<keyword evidence="3" id="KW-1185">Reference proteome</keyword>
<feature type="compositionally biased region" description="Basic and acidic residues" evidence="1">
    <location>
        <begin position="106"/>
        <end position="121"/>
    </location>
</feature>
<dbReference type="Proteomes" id="UP001500729">
    <property type="component" value="Unassembled WGS sequence"/>
</dbReference>
<protein>
    <submittedName>
        <fullName evidence="2">Uncharacterized protein</fullName>
    </submittedName>
</protein>
<reference evidence="3" key="1">
    <citation type="journal article" date="2019" name="Int. J. Syst. Evol. Microbiol.">
        <title>The Global Catalogue of Microorganisms (GCM) 10K type strain sequencing project: providing services to taxonomists for standard genome sequencing and annotation.</title>
        <authorList>
            <consortium name="The Broad Institute Genomics Platform"/>
            <consortium name="The Broad Institute Genome Sequencing Center for Infectious Disease"/>
            <person name="Wu L."/>
            <person name="Ma J."/>
        </authorList>
    </citation>
    <scope>NUCLEOTIDE SEQUENCE [LARGE SCALE GENOMIC DNA]</scope>
    <source>
        <strain evidence="3">JCM 10303</strain>
    </source>
</reference>
<feature type="region of interest" description="Disordered" evidence="1">
    <location>
        <begin position="101"/>
        <end position="121"/>
    </location>
</feature>
<evidence type="ECO:0000313" key="2">
    <source>
        <dbReference type="EMBL" id="GAA0507245.1"/>
    </source>
</evidence>